<dbReference type="EMBL" id="AE008384">
    <property type="protein sequence ID" value="AAM30581.1"/>
    <property type="molecule type" value="Genomic_DNA"/>
</dbReference>
<dbReference type="KEGG" id="mma:MM_0885"/>
<evidence type="ECO:0000313" key="2">
    <source>
        <dbReference type="Proteomes" id="UP000000595"/>
    </source>
</evidence>
<dbReference type="HOGENOM" id="CLU_2629766_0_0_2"/>
<proteinExistence type="predicted"/>
<reference evidence="1 2" key="1">
    <citation type="journal article" date="2002" name="J. Mol. Microbiol. Biotechnol.">
        <title>The genome of Methanosarcina mazei: evidence for lateral gene transfer between Bacteria and Archaea.</title>
        <authorList>
            <person name="Deppenmeier U."/>
            <person name="Johann A."/>
            <person name="Hartsch T."/>
            <person name="Merkl R."/>
            <person name="Schmitz R.A."/>
            <person name="Martinez-Arias R."/>
            <person name="Henne A."/>
            <person name="Wiezer A."/>
            <person name="Baumer S."/>
            <person name="Jacobi C."/>
            <person name="Bruggemann H."/>
            <person name="Lienard T."/>
            <person name="Christmann A."/>
            <person name="Bomeke M."/>
            <person name="Steckel S."/>
            <person name="Bhattacharyya A."/>
            <person name="Lykidis A."/>
            <person name="Overbeek R."/>
            <person name="Klenk H.P."/>
            <person name="Gunsalus R.P."/>
            <person name="Fritz H.J."/>
            <person name="Gottschalk G."/>
        </authorList>
    </citation>
    <scope>NUCLEOTIDE SEQUENCE [LARGE SCALE GENOMIC DNA]</scope>
    <source>
        <strain evidence="2">ATCC BAA-159 / DSM 3647 / Goe1 / Go1 / JCM 11833 / OCM 88</strain>
    </source>
</reference>
<evidence type="ECO:0000313" key="1">
    <source>
        <dbReference type="EMBL" id="AAM30581.1"/>
    </source>
</evidence>
<dbReference type="Proteomes" id="UP000000595">
    <property type="component" value="Chromosome"/>
</dbReference>
<organism evidence="1 2">
    <name type="scientific">Methanosarcina mazei (strain ATCC BAA-159 / DSM 3647 / Goe1 / Go1 / JCM 11833 / OCM 88)</name>
    <name type="common">Methanosarcina frisia</name>
    <dbReference type="NCBI Taxonomy" id="192952"/>
    <lineage>
        <taxon>Archaea</taxon>
        <taxon>Methanobacteriati</taxon>
        <taxon>Methanobacteriota</taxon>
        <taxon>Stenosarchaea group</taxon>
        <taxon>Methanomicrobia</taxon>
        <taxon>Methanosarcinales</taxon>
        <taxon>Methanosarcinaceae</taxon>
        <taxon>Methanosarcina</taxon>
    </lineage>
</organism>
<name>Q8PYH7_METMA</name>
<accession>Q8PYH7</accession>
<dbReference type="AlphaFoldDB" id="Q8PYH7"/>
<gene>
    <name evidence="1" type="ordered locus">MM_0885</name>
</gene>
<sequence length="77" mass="9134">MSTNLENLLNKKQLWRTGLMSSVYYVNLLHGSNSSHNLYLIFVYNYAPYSLNNSLRSSLFFVNLQENFFIKFIIQEM</sequence>
<protein>
    <submittedName>
        <fullName evidence="1">Uncharacterized protein</fullName>
    </submittedName>
</protein>